<accession>A0AAD6ZNF6</accession>
<organism evidence="2 3">
    <name type="scientific">Mycena albidolilacea</name>
    <dbReference type="NCBI Taxonomy" id="1033008"/>
    <lineage>
        <taxon>Eukaryota</taxon>
        <taxon>Fungi</taxon>
        <taxon>Dikarya</taxon>
        <taxon>Basidiomycota</taxon>
        <taxon>Agaricomycotina</taxon>
        <taxon>Agaricomycetes</taxon>
        <taxon>Agaricomycetidae</taxon>
        <taxon>Agaricales</taxon>
        <taxon>Marasmiineae</taxon>
        <taxon>Mycenaceae</taxon>
        <taxon>Mycena</taxon>
    </lineage>
</organism>
<evidence type="ECO:0000313" key="3">
    <source>
        <dbReference type="Proteomes" id="UP001218218"/>
    </source>
</evidence>
<keyword evidence="1" id="KW-1133">Transmembrane helix</keyword>
<reference evidence="2" key="1">
    <citation type="submission" date="2023-03" db="EMBL/GenBank/DDBJ databases">
        <title>Massive genome expansion in bonnet fungi (Mycena s.s.) driven by repeated elements and novel gene families across ecological guilds.</title>
        <authorList>
            <consortium name="Lawrence Berkeley National Laboratory"/>
            <person name="Harder C.B."/>
            <person name="Miyauchi S."/>
            <person name="Viragh M."/>
            <person name="Kuo A."/>
            <person name="Thoen E."/>
            <person name="Andreopoulos B."/>
            <person name="Lu D."/>
            <person name="Skrede I."/>
            <person name="Drula E."/>
            <person name="Henrissat B."/>
            <person name="Morin E."/>
            <person name="Kohler A."/>
            <person name="Barry K."/>
            <person name="LaButti K."/>
            <person name="Morin E."/>
            <person name="Salamov A."/>
            <person name="Lipzen A."/>
            <person name="Mereny Z."/>
            <person name="Hegedus B."/>
            <person name="Baldrian P."/>
            <person name="Stursova M."/>
            <person name="Weitz H."/>
            <person name="Taylor A."/>
            <person name="Grigoriev I.V."/>
            <person name="Nagy L.G."/>
            <person name="Martin F."/>
            <person name="Kauserud H."/>
        </authorList>
    </citation>
    <scope>NUCLEOTIDE SEQUENCE</scope>
    <source>
        <strain evidence="2">CBHHK002</strain>
    </source>
</reference>
<name>A0AAD6ZNF6_9AGAR</name>
<evidence type="ECO:0000256" key="1">
    <source>
        <dbReference type="SAM" id="Phobius"/>
    </source>
</evidence>
<dbReference type="AlphaFoldDB" id="A0AAD6ZNF6"/>
<comment type="caution">
    <text evidence="2">The sequence shown here is derived from an EMBL/GenBank/DDBJ whole genome shotgun (WGS) entry which is preliminary data.</text>
</comment>
<protein>
    <submittedName>
        <fullName evidence="2">Uncharacterized protein</fullName>
    </submittedName>
</protein>
<keyword evidence="3" id="KW-1185">Reference proteome</keyword>
<dbReference type="Proteomes" id="UP001218218">
    <property type="component" value="Unassembled WGS sequence"/>
</dbReference>
<feature type="transmembrane region" description="Helical" evidence="1">
    <location>
        <begin position="229"/>
        <end position="248"/>
    </location>
</feature>
<keyword evidence="1" id="KW-0812">Transmembrane</keyword>
<dbReference type="EMBL" id="JARIHO010000036">
    <property type="protein sequence ID" value="KAJ7330995.1"/>
    <property type="molecule type" value="Genomic_DNA"/>
</dbReference>
<proteinExistence type="predicted"/>
<sequence>MPLVFQNCGHSGDWDTVSFTDTFAVEPRGAAAATRNHRAMLAEIELEIARLESYSMRYLSALVTRREEAEAWLQEIVYPVRTFPAEIMSLVFVECLPRFNPLYSWTHPVSGSLDLNLLSLDLFERVSENTSVPALHALDLLSLPHLTSLGAESPLNTDRKSVLSLGLREALGGETSINCSDVFDVVDRRSAQAEMAGFRSVHLVLDYNITMAGTWIRVIPLRQSCQRRMIVRGVAFTVGTLLAAYGLIWRP</sequence>
<gene>
    <name evidence="2" type="ORF">DFH08DRAFT_1084077</name>
</gene>
<keyword evidence="1" id="KW-0472">Membrane</keyword>
<evidence type="ECO:0000313" key="2">
    <source>
        <dbReference type="EMBL" id="KAJ7330995.1"/>
    </source>
</evidence>